<accession>A0ACC0D0J7</accession>
<organism evidence="1 2">
    <name type="scientific">Hypoxylon rubiginosum</name>
    <dbReference type="NCBI Taxonomy" id="110542"/>
    <lineage>
        <taxon>Eukaryota</taxon>
        <taxon>Fungi</taxon>
        <taxon>Dikarya</taxon>
        <taxon>Ascomycota</taxon>
        <taxon>Pezizomycotina</taxon>
        <taxon>Sordariomycetes</taxon>
        <taxon>Xylariomycetidae</taxon>
        <taxon>Xylariales</taxon>
        <taxon>Hypoxylaceae</taxon>
        <taxon>Hypoxylon</taxon>
    </lineage>
</organism>
<reference evidence="1 2" key="1">
    <citation type="journal article" date="2022" name="New Phytol.">
        <title>Ecological generalism drives hyperdiversity of secondary metabolite gene clusters in xylarialean endophytes.</title>
        <authorList>
            <person name="Franco M.E.E."/>
            <person name="Wisecaver J.H."/>
            <person name="Arnold A.E."/>
            <person name="Ju Y.M."/>
            <person name="Slot J.C."/>
            <person name="Ahrendt S."/>
            <person name="Moore L.P."/>
            <person name="Eastman K.E."/>
            <person name="Scott K."/>
            <person name="Konkel Z."/>
            <person name="Mondo S.J."/>
            <person name="Kuo A."/>
            <person name="Hayes R.D."/>
            <person name="Haridas S."/>
            <person name="Andreopoulos B."/>
            <person name="Riley R."/>
            <person name="LaButti K."/>
            <person name="Pangilinan J."/>
            <person name="Lipzen A."/>
            <person name="Amirebrahimi M."/>
            <person name="Yan J."/>
            <person name="Adam C."/>
            <person name="Keymanesh K."/>
            <person name="Ng V."/>
            <person name="Louie K."/>
            <person name="Northen T."/>
            <person name="Drula E."/>
            <person name="Henrissat B."/>
            <person name="Hsieh H.M."/>
            <person name="Youens-Clark K."/>
            <person name="Lutzoni F."/>
            <person name="Miadlikowska J."/>
            <person name="Eastwood D.C."/>
            <person name="Hamelin R.C."/>
            <person name="Grigoriev I.V."/>
            <person name="U'Ren J.M."/>
        </authorList>
    </citation>
    <scope>NUCLEOTIDE SEQUENCE [LARGE SCALE GENOMIC DNA]</scope>
    <source>
        <strain evidence="1 2">ER1909</strain>
    </source>
</reference>
<protein>
    <submittedName>
        <fullName evidence="1">Uncharacterized protein</fullName>
    </submittedName>
</protein>
<keyword evidence="2" id="KW-1185">Reference proteome</keyword>
<dbReference type="EMBL" id="MU394317">
    <property type="protein sequence ID" value="KAI6086221.1"/>
    <property type="molecule type" value="Genomic_DNA"/>
</dbReference>
<evidence type="ECO:0000313" key="2">
    <source>
        <dbReference type="Proteomes" id="UP001497680"/>
    </source>
</evidence>
<dbReference type="Proteomes" id="UP001497680">
    <property type="component" value="Unassembled WGS sequence"/>
</dbReference>
<sequence>MALGRMEDVERALPHTRRGSGNAVGEGYTVDDSDGPPPQDFSLSPATTHSSFDNHEHVLDLDNPMPWIFFREGKSLIKKIQPVFLFGGNGKNRGSKESYKINLAELQRLRLQELQYKLIGHVRRIHIGEGEEGDWRDDLRQYVQALQDHNYMEKHSDVSRDPFLVTGDRQVCRIGFDAAEAAGLGNDMKLQYVWNWEESKLYRPICDTRSTKRTREFAYRVVVAATGGAFLIGPMWLMVLHNTLYTVLVSTTVCVVAFGLMMAYILEKYMDILSSTAAYAAVLMVFVGLIVGSSSP</sequence>
<proteinExistence type="predicted"/>
<gene>
    <name evidence="1" type="ORF">F4821DRAFT_130715</name>
</gene>
<evidence type="ECO:0000313" key="1">
    <source>
        <dbReference type="EMBL" id="KAI6086221.1"/>
    </source>
</evidence>
<name>A0ACC0D0J7_9PEZI</name>
<comment type="caution">
    <text evidence="1">The sequence shown here is derived from an EMBL/GenBank/DDBJ whole genome shotgun (WGS) entry which is preliminary data.</text>
</comment>